<dbReference type="Gene3D" id="3.20.20.60">
    <property type="entry name" value="Phosphoenolpyruvate-binding domains"/>
    <property type="match status" value="1"/>
</dbReference>
<dbReference type="Pfam" id="PF03328">
    <property type="entry name" value="HpcH_HpaI"/>
    <property type="match status" value="1"/>
</dbReference>
<dbReference type="InterPro" id="IPR050251">
    <property type="entry name" value="HpcH-HpaI_aldolase"/>
</dbReference>
<keyword evidence="2" id="KW-0479">Metal-binding</keyword>
<dbReference type="PROSITE" id="PS51141">
    <property type="entry name" value="ZF_SBP"/>
    <property type="match status" value="1"/>
</dbReference>
<comment type="similarity">
    <text evidence="1">Belongs to the HpcH/HpaI aldolase family.</text>
</comment>
<evidence type="ECO:0000313" key="6">
    <source>
        <dbReference type="EMBL" id="PSC70905.1"/>
    </source>
</evidence>
<dbReference type="GO" id="GO:0005737">
    <property type="term" value="C:cytoplasm"/>
    <property type="evidence" value="ECO:0007669"/>
    <property type="project" value="TreeGrafter"/>
</dbReference>
<gene>
    <name evidence="6" type="ORF">C2E20_5736</name>
</gene>
<dbReference type="PANTHER" id="PTHR30502">
    <property type="entry name" value="2-KETO-3-DEOXY-L-RHAMNONATE ALDOLASE"/>
    <property type="match status" value="1"/>
</dbReference>
<dbReference type="STRING" id="554055.A0A2P6VA04"/>
<dbReference type="Pfam" id="PF03110">
    <property type="entry name" value="SBP"/>
    <property type="match status" value="1"/>
</dbReference>
<evidence type="ECO:0000313" key="7">
    <source>
        <dbReference type="Proteomes" id="UP000239649"/>
    </source>
</evidence>
<comment type="caution">
    <text evidence="6">The sequence shown here is derived from an EMBL/GenBank/DDBJ whole genome shotgun (WGS) entry which is preliminary data.</text>
</comment>
<reference evidence="6 7" key="1">
    <citation type="journal article" date="2018" name="Plant J.">
        <title>Genome sequences of Chlorella sorokiniana UTEX 1602 and Micractinium conductrix SAG 241.80: implications to maltose excretion by a green alga.</title>
        <authorList>
            <person name="Arriola M.B."/>
            <person name="Velmurugan N."/>
            <person name="Zhang Y."/>
            <person name="Plunkett M.H."/>
            <person name="Hondzo H."/>
            <person name="Barney B.M."/>
        </authorList>
    </citation>
    <scope>NUCLEOTIDE SEQUENCE [LARGE SCALE GENOMIC DNA]</scope>
    <source>
        <strain evidence="6 7">SAG 241.80</strain>
    </source>
</reference>
<feature type="compositionally biased region" description="Pro residues" evidence="4">
    <location>
        <begin position="336"/>
        <end position="349"/>
    </location>
</feature>
<dbReference type="SUPFAM" id="SSF103612">
    <property type="entry name" value="SBT domain"/>
    <property type="match status" value="1"/>
</dbReference>
<accession>A0A2P6VA04</accession>
<protein>
    <submittedName>
        <fullName evidence="6">2,4-dihydroxyhept-2-ene-1,7-dioic acid aldolase</fullName>
    </submittedName>
</protein>
<feature type="compositionally biased region" description="Low complexity" evidence="4">
    <location>
        <begin position="350"/>
        <end position="360"/>
    </location>
</feature>
<dbReference type="Proteomes" id="UP000239649">
    <property type="component" value="Unassembled WGS sequence"/>
</dbReference>
<keyword evidence="3" id="KW-0456">Lyase</keyword>
<dbReference type="InterPro" id="IPR015813">
    <property type="entry name" value="Pyrv/PenolPyrv_kinase-like_dom"/>
</dbReference>
<feature type="region of interest" description="Disordered" evidence="4">
    <location>
        <begin position="325"/>
        <end position="360"/>
    </location>
</feature>
<feature type="domain" description="SBP-type" evidence="5">
    <location>
        <begin position="171"/>
        <end position="274"/>
    </location>
</feature>
<dbReference type="InterPro" id="IPR040442">
    <property type="entry name" value="Pyrv_kinase-like_dom_sf"/>
</dbReference>
<sequence>MLVDIQHAPVDYATLAACITAINAAGKPALVRVEGPHDRGGMQQALDLGAAGLMVPTVNTAADVERCVAAMYYPSEQHPTGNRSIAWPIRPQLGRPVPEYLSAANDEVALLVQCETKQCYDGLESVLSVPGVDCCFVGPVDLSHALGFAQSQGFPACFDSPDFKAALEHVVAVCRAKGVTPGNFAVTEQKAQEMLDLGFPLLATGTDVGLMGEAAARNAAVCREHATAAEVDRDGVPSRFCQQCGRFHELAAFDGHQRSCREQLAYRSKRRKQLRQQQQESGGDGSSGAASSAAEGEHGRHKRRAAKRGVASLVAAEASGSERSAAAAAAAASPWGPAPMNPFAQPPPEQQQQALQALLQQQEEQQQQQQAQAQQQAQQQQQQQQHAADCTAAWLAAGQQQEALYAQQSSNSADSSSLNLAQMAPPAQQQALLLLLQHAQQPGLAPDAATAEVPALQQLLAMAMAGQAPQHKQAPQFSRQAATVPRLGVHPLLPGAAPGAQPLLPASAGLDASAALGLALQQLEHRQHLERLQLERLFQQQAAAVALQQAMAAVHQAQQQQSLPVGALQQALAAAQHAPRAVPAEVPSGQGLAQQLAQLFGPVLAQQQQQQQQPSAMYPLGLGGAFAQFKQE</sequence>
<dbReference type="AlphaFoldDB" id="A0A2P6VA04"/>
<dbReference type="OrthoDB" id="1621678at2759"/>
<name>A0A2P6VA04_9CHLO</name>
<feature type="region of interest" description="Disordered" evidence="4">
    <location>
        <begin position="268"/>
        <end position="308"/>
    </location>
</feature>
<dbReference type="InterPro" id="IPR004333">
    <property type="entry name" value="SBP_dom"/>
</dbReference>
<dbReference type="EMBL" id="LHPF02000017">
    <property type="protein sequence ID" value="PSC70905.1"/>
    <property type="molecule type" value="Genomic_DNA"/>
</dbReference>
<dbReference type="GO" id="GO:0016832">
    <property type="term" value="F:aldehyde-lyase activity"/>
    <property type="evidence" value="ECO:0007669"/>
    <property type="project" value="TreeGrafter"/>
</dbReference>
<evidence type="ECO:0000256" key="4">
    <source>
        <dbReference type="SAM" id="MobiDB-lite"/>
    </source>
</evidence>
<dbReference type="GO" id="GO:0046872">
    <property type="term" value="F:metal ion binding"/>
    <property type="evidence" value="ECO:0007669"/>
    <property type="project" value="UniProtKB-KW"/>
</dbReference>
<evidence type="ECO:0000256" key="3">
    <source>
        <dbReference type="ARBA" id="ARBA00023239"/>
    </source>
</evidence>
<proteinExistence type="inferred from homology"/>
<dbReference type="SUPFAM" id="SSF51621">
    <property type="entry name" value="Phosphoenolpyruvate/pyruvate domain"/>
    <property type="match status" value="1"/>
</dbReference>
<feature type="compositionally biased region" description="Low complexity" evidence="4">
    <location>
        <begin position="275"/>
        <end position="294"/>
    </location>
</feature>
<dbReference type="GO" id="GO:0005634">
    <property type="term" value="C:nucleus"/>
    <property type="evidence" value="ECO:0007669"/>
    <property type="project" value="InterPro"/>
</dbReference>
<evidence type="ECO:0000259" key="5">
    <source>
        <dbReference type="PROSITE" id="PS51141"/>
    </source>
</evidence>
<dbReference type="PANTHER" id="PTHR30502:SF0">
    <property type="entry name" value="PHOSPHOENOLPYRUVATE CARBOXYLASE FAMILY PROTEIN"/>
    <property type="match status" value="1"/>
</dbReference>
<evidence type="ECO:0000256" key="1">
    <source>
        <dbReference type="ARBA" id="ARBA00005568"/>
    </source>
</evidence>
<dbReference type="GO" id="GO:0003677">
    <property type="term" value="F:DNA binding"/>
    <property type="evidence" value="ECO:0007669"/>
    <property type="project" value="InterPro"/>
</dbReference>
<dbReference type="InterPro" id="IPR005000">
    <property type="entry name" value="Aldolase/citrate-lyase_domain"/>
</dbReference>
<keyword evidence="7" id="KW-1185">Reference proteome</keyword>
<evidence type="ECO:0000256" key="2">
    <source>
        <dbReference type="ARBA" id="ARBA00022723"/>
    </source>
</evidence>
<organism evidence="6 7">
    <name type="scientific">Micractinium conductrix</name>
    <dbReference type="NCBI Taxonomy" id="554055"/>
    <lineage>
        <taxon>Eukaryota</taxon>
        <taxon>Viridiplantae</taxon>
        <taxon>Chlorophyta</taxon>
        <taxon>core chlorophytes</taxon>
        <taxon>Trebouxiophyceae</taxon>
        <taxon>Chlorellales</taxon>
        <taxon>Chlorellaceae</taxon>
        <taxon>Chlorella clade</taxon>
        <taxon>Micractinium</taxon>
    </lineage>
</organism>
<dbReference type="InterPro" id="IPR036893">
    <property type="entry name" value="SBP_sf"/>
</dbReference>